<dbReference type="EMBL" id="MU250529">
    <property type="protein sequence ID" value="KAG7448587.1"/>
    <property type="molecule type" value="Genomic_DNA"/>
</dbReference>
<keyword evidence="2" id="KW-1185">Reference proteome</keyword>
<proteinExistence type="predicted"/>
<sequence>MGVVIPLFVPREYTPADPDSLMSIPNGVVKGGIPSGPLAVRPKHLDVFTGVKKRHLFIRVFSWDYIARLWFSSYNSARNLLRLLALIVFYSTRLPSQISLAVHTHTVLS</sequence>
<dbReference type="RefSeq" id="XP_043042087.1">
    <property type="nucleotide sequence ID" value="XM_043178993.1"/>
</dbReference>
<evidence type="ECO:0000313" key="2">
    <source>
        <dbReference type="Proteomes" id="UP000812287"/>
    </source>
</evidence>
<dbReference type="Proteomes" id="UP000812287">
    <property type="component" value="Unassembled WGS sequence"/>
</dbReference>
<protein>
    <submittedName>
        <fullName evidence="1">Uncharacterized protein</fullName>
    </submittedName>
</protein>
<gene>
    <name evidence="1" type="ORF">BT62DRAFT_1074153</name>
</gene>
<comment type="caution">
    <text evidence="1">The sequence shown here is derived from an EMBL/GenBank/DDBJ whole genome shotgun (WGS) entry which is preliminary data.</text>
</comment>
<dbReference type="GeneID" id="66101287"/>
<evidence type="ECO:0000313" key="1">
    <source>
        <dbReference type="EMBL" id="KAG7448587.1"/>
    </source>
</evidence>
<dbReference type="AlphaFoldDB" id="A0A9P7VXW6"/>
<organism evidence="1 2">
    <name type="scientific">Guyanagaster necrorhizus</name>
    <dbReference type="NCBI Taxonomy" id="856835"/>
    <lineage>
        <taxon>Eukaryota</taxon>
        <taxon>Fungi</taxon>
        <taxon>Dikarya</taxon>
        <taxon>Basidiomycota</taxon>
        <taxon>Agaricomycotina</taxon>
        <taxon>Agaricomycetes</taxon>
        <taxon>Agaricomycetidae</taxon>
        <taxon>Agaricales</taxon>
        <taxon>Marasmiineae</taxon>
        <taxon>Physalacriaceae</taxon>
        <taxon>Guyanagaster</taxon>
    </lineage>
</organism>
<name>A0A9P7VXW6_9AGAR</name>
<reference evidence="1" key="1">
    <citation type="submission" date="2020-11" db="EMBL/GenBank/DDBJ databases">
        <title>Adaptations for nitrogen fixation in a non-lichenized fungal sporocarp promotes dispersal by wood-feeding termites.</title>
        <authorList>
            <consortium name="DOE Joint Genome Institute"/>
            <person name="Koch R.A."/>
            <person name="Yoon G."/>
            <person name="Arayal U."/>
            <person name="Lail K."/>
            <person name="Amirebrahimi M."/>
            <person name="Labutti K."/>
            <person name="Lipzen A."/>
            <person name="Riley R."/>
            <person name="Barry K."/>
            <person name="Henrissat B."/>
            <person name="Grigoriev I.V."/>
            <person name="Herr J.R."/>
            <person name="Aime M.C."/>
        </authorList>
    </citation>
    <scope>NUCLEOTIDE SEQUENCE</scope>
    <source>
        <strain evidence="1">MCA 3950</strain>
    </source>
</reference>
<accession>A0A9P7VXW6</accession>